<evidence type="ECO:0000313" key="4">
    <source>
        <dbReference type="EMBL" id="KAK3733847.1"/>
    </source>
</evidence>
<keyword evidence="2" id="KW-0677">Repeat</keyword>
<evidence type="ECO:0000256" key="1">
    <source>
        <dbReference type="ARBA" id="ARBA00022441"/>
    </source>
</evidence>
<dbReference type="PIRSF" id="PIRSF037037">
    <property type="entry name" value="Kelch-like_protein_gigaxonin"/>
    <property type="match status" value="1"/>
</dbReference>
<dbReference type="InterPro" id="IPR011333">
    <property type="entry name" value="SKP1/BTB/POZ_sf"/>
</dbReference>
<protein>
    <recommendedName>
        <fullName evidence="3">BTB domain-containing protein</fullName>
    </recommendedName>
</protein>
<dbReference type="Pfam" id="PF00651">
    <property type="entry name" value="BTB"/>
    <property type="match status" value="1"/>
</dbReference>
<dbReference type="SMART" id="SM00225">
    <property type="entry name" value="BTB"/>
    <property type="match status" value="1"/>
</dbReference>
<feature type="domain" description="BTB" evidence="3">
    <location>
        <begin position="76"/>
        <end position="145"/>
    </location>
</feature>
<dbReference type="Gene3D" id="3.30.710.10">
    <property type="entry name" value="Potassium Channel Kv1.1, Chain A"/>
    <property type="match status" value="1"/>
</dbReference>
<dbReference type="InterPro" id="IPR011705">
    <property type="entry name" value="BACK"/>
</dbReference>
<dbReference type="Gene3D" id="1.25.40.420">
    <property type="match status" value="1"/>
</dbReference>
<dbReference type="InterPro" id="IPR017096">
    <property type="entry name" value="BTB-kelch_protein"/>
</dbReference>
<dbReference type="SUPFAM" id="SSF54695">
    <property type="entry name" value="POZ domain"/>
    <property type="match status" value="1"/>
</dbReference>
<dbReference type="Pfam" id="PF07707">
    <property type="entry name" value="BACK"/>
    <property type="match status" value="1"/>
</dbReference>
<accession>A0AAE0Y6H0</accession>
<dbReference type="AlphaFoldDB" id="A0AAE0Y6H0"/>
<comment type="caution">
    <text evidence="4">The sequence shown here is derived from an EMBL/GenBank/DDBJ whole genome shotgun (WGS) entry which is preliminary data.</text>
</comment>
<dbReference type="SMART" id="SM00612">
    <property type="entry name" value="Kelch"/>
    <property type="match status" value="2"/>
</dbReference>
<dbReference type="EMBL" id="JAWDGP010006875">
    <property type="protein sequence ID" value="KAK3733847.1"/>
    <property type="molecule type" value="Genomic_DNA"/>
</dbReference>
<gene>
    <name evidence="4" type="ORF">RRG08_031788</name>
</gene>
<evidence type="ECO:0000259" key="3">
    <source>
        <dbReference type="PROSITE" id="PS50097"/>
    </source>
</evidence>
<proteinExistence type="predicted"/>
<keyword evidence="1" id="KW-0880">Kelch repeat</keyword>
<dbReference type="InterPro" id="IPR015915">
    <property type="entry name" value="Kelch-typ_b-propeller"/>
</dbReference>
<dbReference type="PANTHER" id="PTHR24412:SF489">
    <property type="entry name" value="RING FINGER DOMAIN AND KELCH REPEAT-CONTAINING PROTEIN DDB_G0271372"/>
    <property type="match status" value="1"/>
</dbReference>
<dbReference type="SMART" id="SM00875">
    <property type="entry name" value="BACK"/>
    <property type="match status" value="1"/>
</dbReference>
<name>A0AAE0Y6H0_9GAST</name>
<evidence type="ECO:0000256" key="2">
    <source>
        <dbReference type="ARBA" id="ARBA00022737"/>
    </source>
</evidence>
<dbReference type="InterPro" id="IPR000210">
    <property type="entry name" value="BTB/POZ_dom"/>
</dbReference>
<dbReference type="Pfam" id="PF01344">
    <property type="entry name" value="Kelch_1"/>
    <property type="match status" value="2"/>
</dbReference>
<dbReference type="Proteomes" id="UP001283361">
    <property type="component" value="Unassembled WGS sequence"/>
</dbReference>
<dbReference type="PROSITE" id="PS50097">
    <property type="entry name" value="BTB"/>
    <property type="match status" value="1"/>
</dbReference>
<sequence>MLRNIQRFSRESSTSPKQKQRYKSCWIKNIFPGKAKMDTVEREGCKLKFMDGSMTVFQLKRKGLKASRCSFTKENVDVTFKIGQSFSYKAHKQLLKECIPYFTGMFSDNFQEAELSDINLSEEVEAHAVMKLMNFIYKGTFEVITSEVQSVFQLADQWGMTAVKEVCSFFMTRELDASNCLDLLQLSELYSCESLTKACHEIITQQYPAVSYSNAFLESPSASLMRILSFPNLNSGPLGEDFVFESVFRWMQHDPMSRRECLPHLIKYLNLSAVTVEMKNKWGEECMRFDELEETPECMPKRHKQHFIVFCGYLQSRTGPSSPRTPTVEKFDPDSNAFQPLQKLPECPSYGMALSLFGKIVFLSITVGTDPKSDRRVDHMQVWSYSPLLDWWKPVPEIFSVAARERLISCLVNDGAVAHCPLTNKIYGVSLDGSICITVTCTDGDVYCDIDHQLPSLTSDLEENHVGFTAMCHQGRLYVLGGFYGPLLERMCSRTVLCLSQDRESWERKADMLIPRTNCSAVGNGDCIYVTGGYGGNDPRRRQQTCEVYNVKMDEWRWFPSLKQSRSHHCTVAANNQLYTIGGKSYASQKLMGGWHMGGARIVSDFVEMIEPDNPNAEWDRIARMTKSRCHFSTLVI</sequence>
<dbReference type="InterPro" id="IPR006652">
    <property type="entry name" value="Kelch_1"/>
</dbReference>
<dbReference type="PANTHER" id="PTHR24412">
    <property type="entry name" value="KELCH PROTEIN"/>
    <property type="match status" value="1"/>
</dbReference>
<reference evidence="4" key="1">
    <citation type="journal article" date="2023" name="G3 (Bethesda)">
        <title>A reference genome for the long-term kleptoplast-retaining sea slug Elysia crispata morphotype clarki.</title>
        <authorList>
            <person name="Eastman K.E."/>
            <person name="Pendleton A.L."/>
            <person name="Shaikh M.A."/>
            <person name="Suttiyut T."/>
            <person name="Ogas R."/>
            <person name="Tomko P."/>
            <person name="Gavelis G."/>
            <person name="Widhalm J.R."/>
            <person name="Wisecaver J.H."/>
        </authorList>
    </citation>
    <scope>NUCLEOTIDE SEQUENCE</scope>
    <source>
        <strain evidence="4">ECLA1</strain>
    </source>
</reference>
<evidence type="ECO:0000313" key="5">
    <source>
        <dbReference type="Proteomes" id="UP001283361"/>
    </source>
</evidence>
<organism evidence="4 5">
    <name type="scientific">Elysia crispata</name>
    <name type="common">lettuce slug</name>
    <dbReference type="NCBI Taxonomy" id="231223"/>
    <lineage>
        <taxon>Eukaryota</taxon>
        <taxon>Metazoa</taxon>
        <taxon>Spiralia</taxon>
        <taxon>Lophotrochozoa</taxon>
        <taxon>Mollusca</taxon>
        <taxon>Gastropoda</taxon>
        <taxon>Heterobranchia</taxon>
        <taxon>Euthyneura</taxon>
        <taxon>Panpulmonata</taxon>
        <taxon>Sacoglossa</taxon>
        <taxon>Placobranchoidea</taxon>
        <taxon>Plakobranchidae</taxon>
        <taxon>Elysia</taxon>
    </lineage>
</organism>
<dbReference type="Gene3D" id="2.120.10.80">
    <property type="entry name" value="Kelch-type beta propeller"/>
    <property type="match status" value="1"/>
</dbReference>
<dbReference type="SUPFAM" id="SSF117281">
    <property type="entry name" value="Kelch motif"/>
    <property type="match status" value="2"/>
</dbReference>
<keyword evidence="5" id="KW-1185">Reference proteome</keyword>